<dbReference type="Proteomes" id="UP000243217">
    <property type="component" value="Unassembled WGS sequence"/>
</dbReference>
<evidence type="ECO:0000256" key="10">
    <source>
        <dbReference type="ARBA" id="ARBA00022840"/>
    </source>
</evidence>
<evidence type="ECO:0000256" key="16">
    <source>
        <dbReference type="SAM" id="MobiDB-lite"/>
    </source>
</evidence>
<organism evidence="18 19">
    <name type="scientific">Thraustotheca clavata</name>
    <dbReference type="NCBI Taxonomy" id="74557"/>
    <lineage>
        <taxon>Eukaryota</taxon>
        <taxon>Sar</taxon>
        <taxon>Stramenopiles</taxon>
        <taxon>Oomycota</taxon>
        <taxon>Saprolegniomycetes</taxon>
        <taxon>Saprolegniales</taxon>
        <taxon>Achlyaceae</taxon>
        <taxon>Thraustotheca</taxon>
    </lineage>
</organism>
<comment type="cofactor">
    <cofactor evidence="1">
        <name>Mg(2+)</name>
        <dbReference type="ChEBI" id="CHEBI:18420"/>
    </cofactor>
</comment>
<dbReference type="InterPro" id="IPR008271">
    <property type="entry name" value="Ser/Thr_kinase_AS"/>
</dbReference>
<dbReference type="FunFam" id="3.30.200.20:FF:000315">
    <property type="entry name" value="Calcium-dependent protein kinase 3"/>
    <property type="match status" value="1"/>
</dbReference>
<comment type="catalytic activity">
    <reaction evidence="13">
        <text>L-seryl-[protein] + ATP = O-phospho-L-seryl-[protein] + ADP + H(+)</text>
        <dbReference type="Rhea" id="RHEA:17989"/>
        <dbReference type="Rhea" id="RHEA-COMP:9863"/>
        <dbReference type="Rhea" id="RHEA-COMP:11604"/>
        <dbReference type="ChEBI" id="CHEBI:15378"/>
        <dbReference type="ChEBI" id="CHEBI:29999"/>
        <dbReference type="ChEBI" id="CHEBI:30616"/>
        <dbReference type="ChEBI" id="CHEBI:83421"/>
        <dbReference type="ChEBI" id="CHEBI:456216"/>
        <dbReference type="EC" id="2.7.11.1"/>
    </reaction>
</comment>
<evidence type="ECO:0000256" key="12">
    <source>
        <dbReference type="ARBA" id="ARBA00047899"/>
    </source>
</evidence>
<keyword evidence="3 15" id="KW-0723">Serine/threonine-protein kinase</keyword>
<evidence type="ECO:0000259" key="17">
    <source>
        <dbReference type="PROSITE" id="PS50011"/>
    </source>
</evidence>
<dbReference type="PROSITE" id="PS50011">
    <property type="entry name" value="PROTEIN_KINASE_DOM"/>
    <property type="match status" value="1"/>
</dbReference>
<evidence type="ECO:0000256" key="2">
    <source>
        <dbReference type="ARBA" id="ARBA00012513"/>
    </source>
</evidence>
<dbReference type="PANTHER" id="PTHR24346">
    <property type="entry name" value="MAP/MICROTUBULE AFFINITY-REGULATING KINASE"/>
    <property type="match status" value="1"/>
</dbReference>
<keyword evidence="4" id="KW-0808">Transferase</keyword>
<dbReference type="STRING" id="74557.A0A1V9Z589"/>
<gene>
    <name evidence="18" type="ORF">THRCLA_22343</name>
</gene>
<dbReference type="SMART" id="SM00220">
    <property type="entry name" value="S_TKc"/>
    <property type="match status" value="1"/>
</dbReference>
<name>A0A1V9Z589_9STRA</name>
<feature type="domain" description="Protein kinase" evidence="17">
    <location>
        <begin position="36"/>
        <end position="292"/>
    </location>
</feature>
<keyword evidence="9" id="KW-0106">Calcium</keyword>
<keyword evidence="10 14" id="KW-0067">ATP-binding</keyword>
<evidence type="ECO:0000256" key="9">
    <source>
        <dbReference type="ARBA" id="ARBA00022837"/>
    </source>
</evidence>
<dbReference type="InterPro" id="IPR011009">
    <property type="entry name" value="Kinase-like_dom_sf"/>
</dbReference>
<keyword evidence="5" id="KW-0479">Metal-binding</keyword>
<dbReference type="PANTHER" id="PTHR24346:SF30">
    <property type="entry name" value="MATERNAL EMBRYONIC LEUCINE ZIPPER KINASE"/>
    <property type="match status" value="1"/>
</dbReference>
<protein>
    <recommendedName>
        <fullName evidence="2">non-specific serine/threonine protein kinase</fullName>
        <ecNumber evidence="2">2.7.11.1</ecNumber>
    </recommendedName>
</protein>
<dbReference type="EC" id="2.7.11.1" evidence="2"/>
<keyword evidence="8" id="KW-0418">Kinase</keyword>
<dbReference type="EMBL" id="JNBS01002276">
    <property type="protein sequence ID" value="OQR93136.1"/>
    <property type="molecule type" value="Genomic_DNA"/>
</dbReference>
<evidence type="ECO:0000256" key="6">
    <source>
        <dbReference type="ARBA" id="ARBA00022737"/>
    </source>
</evidence>
<dbReference type="GO" id="GO:0005737">
    <property type="term" value="C:cytoplasm"/>
    <property type="evidence" value="ECO:0007669"/>
    <property type="project" value="TreeGrafter"/>
</dbReference>
<evidence type="ECO:0000256" key="5">
    <source>
        <dbReference type="ARBA" id="ARBA00022723"/>
    </source>
</evidence>
<feature type="region of interest" description="Disordered" evidence="16">
    <location>
        <begin position="365"/>
        <end position="388"/>
    </location>
</feature>
<dbReference type="GO" id="GO:0004674">
    <property type="term" value="F:protein serine/threonine kinase activity"/>
    <property type="evidence" value="ECO:0007669"/>
    <property type="project" value="UniProtKB-KW"/>
</dbReference>
<evidence type="ECO:0000256" key="3">
    <source>
        <dbReference type="ARBA" id="ARBA00022527"/>
    </source>
</evidence>
<dbReference type="PROSITE" id="PS00107">
    <property type="entry name" value="PROTEIN_KINASE_ATP"/>
    <property type="match status" value="1"/>
</dbReference>
<dbReference type="GO" id="GO:0035556">
    <property type="term" value="P:intracellular signal transduction"/>
    <property type="evidence" value="ECO:0007669"/>
    <property type="project" value="TreeGrafter"/>
</dbReference>
<dbReference type="GO" id="GO:0005524">
    <property type="term" value="F:ATP binding"/>
    <property type="evidence" value="ECO:0007669"/>
    <property type="project" value="UniProtKB-UniRule"/>
</dbReference>
<sequence>MKGCGVTSIKANKIPTANQRERIIKALEANDSLELYQLGPIVGKGQFGQVRTSIHRLSQQKVALKVFSKVKAVVVNQIQCIKKEIDIMKEIDHPSIVRLYEIIETKDHITIVMEYCEGEDLASYIHRRVKLDENLVCALFRQITDAIAYLHRKSIIHRDIKPQNIIVQEHNSNVIVKLVDFGLGARDPTTLCKLTAFCGTPAFMAPEIIAQKQYDGKPVDAWSLGVLLFYMVTGKVPFEAPTSAELYPKISRGVFEIPAYISTRLSDLLRSILVIDAERRLSVDQIRHHPWLYIEEQQRNTRIPVLLASLTSLFVADAAIHRAILSEMAIYGLKKEDILDDLASKTYNGVTAWYRLLHLQNLKNKSRPSSTPATLMRSESKSTSLTSEEFSRFLQEKFNKAKNKIDLNQ</sequence>
<dbReference type="CDD" id="cd14003">
    <property type="entry name" value="STKc_AMPK-like"/>
    <property type="match status" value="1"/>
</dbReference>
<evidence type="ECO:0000256" key="1">
    <source>
        <dbReference type="ARBA" id="ARBA00001946"/>
    </source>
</evidence>
<dbReference type="OrthoDB" id="193931at2759"/>
<proteinExistence type="inferred from homology"/>
<reference evidence="18 19" key="1">
    <citation type="journal article" date="2014" name="Genome Biol. Evol.">
        <title>The secreted proteins of Achlya hypogyna and Thraustotheca clavata identify the ancestral oomycete secretome and reveal gene acquisitions by horizontal gene transfer.</title>
        <authorList>
            <person name="Misner I."/>
            <person name="Blouin N."/>
            <person name="Leonard G."/>
            <person name="Richards T.A."/>
            <person name="Lane C.E."/>
        </authorList>
    </citation>
    <scope>NUCLEOTIDE SEQUENCE [LARGE SCALE GENOMIC DNA]</scope>
    <source>
        <strain evidence="18 19">ATCC 34112</strain>
    </source>
</reference>
<evidence type="ECO:0000256" key="7">
    <source>
        <dbReference type="ARBA" id="ARBA00022741"/>
    </source>
</evidence>
<accession>A0A1V9Z589</accession>
<evidence type="ECO:0000313" key="19">
    <source>
        <dbReference type="Proteomes" id="UP000243217"/>
    </source>
</evidence>
<evidence type="ECO:0000256" key="14">
    <source>
        <dbReference type="PROSITE-ProRule" id="PRU10141"/>
    </source>
</evidence>
<feature type="binding site" evidence="14">
    <location>
        <position position="65"/>
    </location>
    <ligand>
        <name>ATP</name>
        <dbReference type="ChEBI" id="CHEBI:30616"/>
    </ligand>
</feature>
<evidence type="ECO:0000256" key="15">
    <source>
        <dbReference type="RuleBase" id="RU000304"/>
    </source>
</evidence>
<keyword evidence="7 14" id="KW-0547">Nucleotide-binding</keyword>
<comment type="catalytic activity">
    <reaction evidence="12">
        <text>L-threonyl-[protein] + ATP = O-phospho-L-threonyl-[protein] + ADP + H(+)</text>
        <dbReference type="Rhea" id="RHEA:46608"/>
        <dbReference type="Rhea" id="RHEA-COMP:11060"/>
        <dbReference type="Rhea" id="RHEA-COMP:11605"/>
        <dbReference type="ChEBI" id="CHEBI:15378"/>
        <dbReference type="ChEBI" id="CHEBI:30013"/>
        <dbReference type="ChEBI" id="CHEBI:30616"/>
        <dbReference type="ChEBI" id="CHEBI:61977"/>
        <dbReference type="ChEBI" id="CHEBI:456216"/>
        <dbReference type="EC" id="2.7.11.1"/>
    </reaction>
</comment>
<dbReference type="GO" id="GO:0046872">
    <property type="term" value="F:metal ion binding"/>
    <property type="evidence" value="ECO:0007669"/>
    <property type="project" value="UniProtKB-KW"/>
</dbReference>
<dbReference type="SUPFAM" id="SSF56112">
    <property type="entry name" value="Protein kinase-like (PK-like)"/>
    <property type="match status" value="1"/>
</dbReference>
<evidence type="ECO:0000256" key="4">
    <source>
        <dbReference type="ARBA" id="ARBA00022679"/>
    </source>
</evidence>
<evidence type="ECO:0000313" key="18">
    <source>
        <dbReference type="EMBL" id="OQR93136.1"/>
    </source>
</evidence>
<evidence type="ECO:0000256" key="8">
    <source>
        <dbReference type="ARBA" id="ARBA00022777"/>
    </source>
</evidence>
<dbReference type="PROSITE" id="PS00108">
    <property type="entry name" value="PROTEIN_KINASE_ST"/>
    <property type="match status" value="1"/>
</dbReference>
<keyword evidence="6" id="KW-0677">Repeat</keyword>
<evidence type="ECO:0000256" key="11">
    <source>
        <dbReference type="ARBA" id="ARBA00024334"/>
    </source>
</evidence>
<dbReference type="Pfam" id="PF00069">
    <property type="entry name" value="Pkinase"/>
    <property type="match status" value="1"/>
</dbReference>
<evidence type="ECO:0000256" key="13">
    <source>
        <dbReference type="ARBA" id="ARBA00048679"/>
    </source>
</evidence>
<comment type="similarity">
    <text evidence="11">Belongs to the protein kinase superfamily. Ser/Thr protein kinase family. CDPK subfamily.</text>
</comment>
<keyword evidence="19" id="KW-1185">Reference proteome</keyword>
<dbReference type="AlphaFoldDB" id="A0A1V9Z589"/>
<dbReference type="Gene3D" id="1.10.510.10">
    <property type="entry name" value="Transferase(Phosphotransferase) domain 1"/>
    <property type="match status" value="1"/>
</dbReference>
<dbReference type="FunFam" id="1.10.510.10:FF:000571">
    <property type="entry name" value="Maternal embryonic leucine zipper kinase"/>
    <property type="match status" value="1"/>
</dbReference>
<comment type="caution">
    <text evidence="18">The sequence shown here is derived from an EMBL/GenBank/DDBJ whole genome shotgun (WGS) entry which is preliminary data.</text>
</comment>
<dbReference type="InterPro" id="IPR000719">
    <property type="entry name" value="Prot_kinase_dom"/>
</dbReference>
<dbReference type="InterPro" id="IPR017441">
    <property type="entry name" value="Protein_kinase_ATP_BS"/>
</dbReference>